<evidence type="ECO:0000313" key="11">
    <source>
        <dbReference type="Proteomes" id="UP000215043"/>
    </source>
</evidence>
<reference evidence="8 11" key="2">
    <citation type="submission" date="2017-08" db="EMBL/GenBank/DDBJ databases">
        <title>The complete genome sequence of moderately halophilic actinomycete Actinopolyspora erythraea YIM 90600, the producer of novel erythromycin, novel actinopolysporins A-C and tubercidin.</title>
        <authorList>
            <person name="Yin M."/>
            <person name="Tang S."/>
        </authorList>
    </citation>
    <scope>NUCLEOTIDE SEQUENCE [LARGE SCALE GENOMIC DNA]</scope>
    <source>
        <strain evidence="8 11">YIM 90600</strain>
    </source>
</reference>
<dbReference type="InterPro" id="IPR029060">
    <property type="entry name" value="PIN-like_dom_sf"/>
</dbReference>
<evidence type="ECO:0000259" key="7">
    <source>
        <dbReference type="Pfam" id="PF01850"/>
    </source>
</evidence>
<dbReference type="EMBL" id="CP022752">
    <property type="protein sequence ID" value="ASU77638.1"/>
    <property type="molecule type" value="Genomic_DNA"/>
</dbReference>
<dbReference type="AlphaFoldDB" id="A0A099D3E8"/>
<feature type="binding site" evidence="6">
    <location>
        <position position="97"/>
    </location>
    <ligand>
        <name>Mg(2+)</name>
        <dbReference type="ChEBI" id="CHEBI:18420"/>
    </ligand>
</feature>
<evidence type="ECO:0000313" key="10">
    <source>
        <dbReference type="Proteomes" id="UP000029737"/>
    </source>
</evidence>
<comment type="function">
    <text evidence="6">Toxic component of a toxin-antitoxin (TA) system. An RNase.</text>
</comment>
<dbReference type="eggNOG" id="COG4113">
    <property type="taxonomic scope" value="Bacteria"/>
</dbReference>
<evidence type="ECO:0000313" key="8">
    <source>
        <dbReference type="EMBL" id="ASU77638.1"/>
    </source>
</evidence>
<dbReference type="EC" id="3.1.-.-" evidence="6"/>
<protein>
    <recommendedName>
        <fullName evidence="6">Ribonuclease VapC</fullName>
        <shortName evidence="6">RNase VapC</shortName>
        <ecNumber evidence="6">3.1.-.-</ecNumber>
    </recommendedName>
    <alternativeName>
        <fullName evidence="6">Toxin VapC</fullName>
    </alternativeName>
</protein>
<dbReference type="RefSeq" id="WP_043575521.1">
    <property type="nucleotide sequence ID" value="NZ_CP022752.1"/>
</dbReference>
<dbReference type="Pfam" id="PF01850">
    <property type="entry name" value="PIN"/>
    <property type="match status" value="1"/>
</dbReference>
<gene>
    <name evidence="6" type="primary">vapC</name>
    <name evidence="8" type="ORF">CDG81_04165</name>
    <name evidence="9" type="ORF">IL38_16775</name>
</gene>
<comment type="cofactor">
    <cofactor evidence="6">
        <name>Mg(2+)</name>
        <dbReference type="ChEBI" id="CHEBI:18420"/>
    </cofactor>
</comment>
<feature type="binding site" evidence="6">
    <location>
        <position position="5"/>
    </location>
    <ligand>
        <name>Mg(2+)</name>
        <dbReference type="ChEBI" id="CHEBI:18420"/>
    </ligand>
</feature>
<keyword evidence="6" id="KW-0800">Toxin</keyword>
<dbReference type="InterPro" id="IPR051619">
    <property type="entry name" value="TypeII_TA_RNase_PINc/VapC"/>
</dbReference>
<keyword evidence="2 6" id="KW-0540">Nuclease</keyword>
<organism evidence="8 11">
    <name type="scientific">Actinopolyspora erythraea</name>
    <dbReference type="NCBI Taxonomy" id="414996"/>
    <lineage>
        <taxon>Bacteria</taxon>
        <taxon>Bacillati</taxon>
        <taxon>Actinomycetota</taxon>
        <taxon>Actinomycetes</taxon>
        <taxon>Actinopolysporales</taxon>
        <taxon>Actinopolysporaceae</taxon>
        <taxon>Actinopolyspora</taxon>
    </lineage>
</organism>
<evidence type="ECO:0000256" key="6">
    <source>
        <dbReference type="HAMAP-Rule" id="MF_00265"/>
    </source>
</evidence>
<dbReference type="Gene3D" id="3.40.50.1010">
    <property type="entry name" value="5'-nuclease"/>
    <property type="match status" value="1"/>
</dbReference>
<dbReference type="KEGG" id="aey:CDG81_04165"/>
<sequence>MVVVDTSTLVAFFLGAGHSSPMVRKTLGTDPHWAAPPHQPVEMLNVLRGLVRGGKISEHDASAVLDRWSCAAVETLDFTTSVNGRIWELRDNLSAYDAAYVATAELYESVLVTGDTRLAGAPRPRCEIRLVR</sequence>
<dbReference type="HOGENOM" id="CLU_121774_0_0_11"/>
<proteinExistence type="inferred from homology"/>
<dbReference type="GO" id="GO:0000287">
    <property type="term" value="F:magnesium ion binding"/>
    <property type="evidence" value="ECO:0007669"/>
    <property type="project" value="UniProtKB-UniRule"/>
</dbReference>
<dbReference type="CDD" id="cd09873">
    <property type="entry name" value="PIN_Pae0151-like"/>
    <property type="match status" value="1"/>
</dbReference>
<evidence type="ECO:0000313" key="9">
    <source>
        <dbReference type="EMBL" id="KGI80524.1"/>
    </source>
</evidence>
<dbReference type="GO" id="GO:0004540">
    <property type="term" value="F:RNA nuclease activity"/>
    <property type="evidence" value="ECO:0007669"/>
    <property type="project" value="InterPro"/>
</dbReference>
<dbReference type="InterPro" id="IPR044153">
    <property type="entry name" value="PIN_Pae0151-like"/>
</dbReference>
<feature type="domain" description="PIN" evidence="7">
    <location>
        <begin position="2"/>
        <end position="120"/>
    </location>
</feature>
<dbReference type="GO" id="GO:0090729">
    <property type="term" value="F:toxin activity"/>
    <property type="evidence" value="ECO:0007669"/>
    <property type="project" value="UniProtKB-KW"/>
</dbReference>
<dbReference type="Proteomes" id="UP000215043">
    <property type="component" value="Chromosome"/>
</dbReference>
<reference evidence="9 10" key="1">
    <citation type="journal article" date="2014" name="PLoS ONE">
        <title>Identification and Characterization of a New Erythromycin Biosynthetic Gene Cluster in Actinopolyspora erythraea YIM90600, a Novel Erythronolide-Producing Halophilic Actinomycete Isolated from Salt Field.</title>
        <authorList>
            <person name="Chen D."/>
            <person name="Feng J."/>
            <person name="Huang L."/>
            <person name="Zhang Q."/>
            <person name="Wu J."/>
            <person name="Zhu X."/>
            <person name="Duan Y."/>
            <person name="Xu Z."/>
        </authorList>
    </citation>
    <scope>NUCLEOTIDE SEQUENCE [LARGE SCALE GENOMIC DNA]</scope>
    <source>
        <strain evidence="9 10">YIM90600</strain>
    </source>
</reference>
<keyword evidence="5 6" id="KW-0460">Magnesium</keyword>
<dbReference type="PANTHER" id="PTHR35901:SF1">
    <property type="entry name" value="EXONUCLEASE VAPC9"/>
    <property type="match status" value="1"/>
</dbReference>
<comment type="similarity">
    <text evidence="6">Belongs to the PINc/VapC protein family.</text>
</comment>
<dbReference type="InterPro" id="IPR002716">
    <property type="entry name" value="PIN_dom"/>
</dbReference>
<dbReference type="PANTHER" id="PTHR35901">
    <property type="entry name" value="RIBONUCLEASE VAPC3"/>
    <property type="match status" value="1"/>
</dbReference>
<dbReference type="InterPro" id="IPR022907">
    <property type="entry name" value="VapC_family"/>
</dbReference>
<dbReference type="Proteomes" id="UP000029737">
    <property type="component" value="Unassembled WGS sequence"/>
</dbReference>
<accession>A0A099D3E8</accession>
<keyword evidence="3 6" id="KW-0479">Metal-binding</keyword>
<evidence type="ECO:0000256" key="2">
    <source>
        <dbReference type="ARBA" id="ARBA00022722"/>
    </source>
</evidence>
<name>A0A099D3E8_9ACTN</name>
<keyword evidence="10" id="KW-1185">Reference proteome</keyword>
<dbReference type="OrthoDB" id="4377304at2"/>
<evidence type="ECO:0000256" key="4">
    <source>
        <dbReference type="ARBA" id="ARBA00022801"/>
    </source>
</evidence>
<keyword evidence="1 6" id="KW-1277">Toxin-antitoxin system</keyword>
<evidence type="ECO:0000256" key="3">
    <source>
        <dbReference type="ARBA" id="ARBA00022723"/>
    </source>
</evidence>
<dbReference type="SUPFAM" id="SSF88723">
    <property type="entry name" value="PIN domain-like"/>
    <property type="match status" value="1"/>
</dbReference>
<evidence type="ECO:0000256" key="5">
    <source>
        <dbReference type="ARBA" id="ARBA00022842"/>
    </source>
</evidence>
<evidence type="ECO:0000256" key="1">
    <source>
        <dbReference type="ARBA" id="ARBA00022649"/>
    </source>
</evidence>
<dbReference type="EMBL" id="JPMV01000031">
    <property type="protein sequence ID" value="KGI80524.1"/>
    <property type="molecule type" value="Genomic_DNA"/>
</dbReference>
<dbReference type="HAMAP" id="MF_00265">
    <property type="entry name" value="VapC_Nob1"/>
    <property type="match status" value="1"/>
</dbReference>
<keyword evidence="4 6" id="KW-0378">Hydrolase</keyword>
<dbReference type="GO" id="GO:0016787">
    <property type="term" value="F:hydrolase activity"/>
    <property type="evidence" value="ECO:0007669"/>
    <property type="project" value="UniProtKB-KW"/>
</dbReference>